<protein>
    <submittedName>
        <fullName evidence="6">LysR family transcriptional regulator</fullName>
    </submittedName>
</protein>
<keyword evidence="2" id="KW-0805">Transcription regulation</keyword>
<dbReference type="InterPro" id="IPR000847">
    <property type="entry name" value="LysR_HTH_N"/>
</dbReference>
<evidence type="ECO:0000256" key="4">
    <source>
        <dbReference type="ARBA" id="ARBA00023163"/>
    </source>
</evidence>
<dbReference type="PANTHER" id="PTHR30346:SF28">
    <property type="entry name" value="HTH-TYPE TRANSCRIPTIONAL REGULATOR CYNR"/>
    <property type="match status" value="1"/>
</dbReference>
<comment type="similarity">
    <text evidence="1">Belongs to the LysR transcriptional regulatory family.</text>
</comment>
<dbReference type="PANTHER" id="PTHR30346">
    <property type="entry name" value="TRANSCRIPTIONAL DUAL REGULATOR HCAR-RELATED"/>
    <property type="match status" value="1"/>
</dbReference>
<feature type="domain" description="HTH lysR-type" evidence="5">
    <location>
        <begin position="4"/>
        <end position="61"/>
    </location>
</feature>
<reference evidence="6 7" key="1">
    <citation type="submission" date="2023-06" db="EMBL/GenBank/DDBJ databases">
        <title>Actinomycetospora Odt1-22.</title>
        <authorList>
            <person name="Supong K."/>
        </authorList>
    </citation>
    <scope>NUCLEOTIDE SEQUENCE [LARGE SCALE GENOMIC DNA]</scope>
    <source>
        <strain evidence="6 7">Odt1-22</strain>
    </source>
</reference>
<evidence type="ECO:0000313" key="7">
    <source>
        <dbReference type="Proteomes" id="UP001231924"/>
    </source>
</evidence>
<organism evidence="6 7">
    <name type="scientific">Actinomycetospora termitidis</name>
    <dbReference type="NCBI Taxonomy" id="3053470"/>
    <lineage>
        <taxon>Bacteria</taxon>
        <taxon>Bacillati</taxon>
        <taxon>Actinomycetota</taxon>
        <taxon>Actinomycetes</taxon>
        <taxon>Pseudonocardiales</taxon>
        <taxon>Pseudonocardiaceae</taxon>
        <taxon>Actinomycetospora</taxon>
    </lineage>
</organism>
<gene>
    <name evidence="6" type="ORF">QRT03_29905</name>
</gene>
<dbReference type="PRINTS" id="PR00039">
    <property type="entry name" value="HTHLYSR"/>
</dbReference>
<dbReference type="Pfam" id="PF03466">
    <property type="entry name" value="LysR_substrate"/>
    <property type="match status" value="1"/>
</dbReference>
<dbReference type="PROSITE" id="PS50931">
    <property type="entry name" value="HTH_LYSR"/>
    <property type="match status" value="1"/>
</dbReference>
<sequence>MLAVQLHQLEYLVAVADEGGFTRAAERLRVAQPGVSAQVRKLERELGHELLDRSGPRVRPTPVGTEVVAAARRALDAVAGVTRVVEDLDGLLRGEARVGMVTSGPFLDVPGVLAEFAAMYPGVTCTLVEAGSGRLVTMLREGRVDVALIGAAGGVADDLVARTVTEESLVVAVPSGDPLATAASVAPRDLAGRDVVAPSEGNALREAFDLACADVPVRIACAASDPTVLARLAARGLGVAVLPASLSALRSEELVTVPFAADVRARLVLAWPRGSVGPAAAALTRALVAAVPG</sequence>
<evidence type="ECO:0000259" key="5">
    <source>
        <dbReference type="PROSITE" id="PS50931"/>
    </source>
</evidence>
<dbReference type="Proteomes" id="UP001231924">
    <property type="component" value="Unassembled WGS sequence"/>
</dbReference>
<dbReference type="SUPFAM" id="SSF46785">
    <property type="entry name" value="Winged helix' DNA-binding domain"/>
    <property type="match status" value="1"/>
</dbReference>
<dbReference type="SUPFAM" id="SSF53850">
    <property type="entry name" value="Periplasmic binding protein-like II"/>
    <property type="match status" value="1"/>
</dbReference>
<evidence type="ECO:0000313" key="6">
    <source>
        <dbReference type="EMBL" id="MDL5160218.1"/>
    </source>
</evidence>
<proteinExistence type="inferred from homology"/>
<dbReference type="Gene3D" id="3.40.190.10">
    <property type="entry name" value="Periplasmic binding protein-like II"/>
    <property type="match status" value="2"/>
</dbReference>
<name>A0ABT7MHR4_9PSEU</name>
<keyword evidence="7" id="KW-1185">Reference proteome</keyword>
<evidence type="ECO:0000256" key="3">
    <source>
        <dbReference type="ARBA" id="ARBA00023125"/>
    </source>
</evidence>
<accession>A0ABT7MHR4</accession>
<comment type="caution">
    <text evidence="6">The sequence shown here is derived from an EMBL/GenBank/DDBJ whole genome shotgun (WGS) entry which is preliminary data.</text>
</comment>
<dbReference type="EMBL" id="JASVWF010000010">
    <property type="protein sequence ID" value="MDL5160218.1"/>
    <property type="molecule type" value="Genomic_DNA"/>
</dbReference>
<keyword evidence="3" id="KW-0238">DNA-binding</keyword>
<evidence type="ECO:0000256" key="1">
    <source>
        <dbReference type="ARBA" id="ARBA00009437"/>
    </source>
</evidence>
<dbReference type="InterPro" id="IPR005119">
    <property type="entry name" value="LysR_subst-bd"/>
</dbReference>
<dbReference type="Pfam" id="PF00126">
    <property type="entry name" value="HTH_1"/>
    <property type="match status" value="1"/>
</dbReference>
<dbReference type="InterPro" id="IPR036388">
    <property type="entry name" value="WH-like_DNA-bd_sf"/>
</dbReference>
<dbReference type="RefSeq" id="WP_286056829.1">
    <property type="nucleotide sequence ID" value="NZ_JASVWF010000010.1"/>
</dbReference>
<keyword evidence="4" id="KW-0804">Transcription</keyword>
<evidence type="ECO:0000256" key="2">
    <source>
        <dbReference type="ARBA" id="ARBA00023015"/>
    </source>
</evidence>
<dbReference type="InterPro" id="IPR036390">
    <property type="entry name" value="WH_DNA-bd_sf"/>
</dbReference>
<dbReference type="Gene3D" id="1.10.10.10">
    <property type="entry name" value="Winged helix-like DNA-binding domain superfamily/Winged helix DNA-binding domain"/>
    <property type="match status" value="1"/>
</dbReference>